<dbReference type="Proteomes" id="UP000326546">
    <property type="component" value="Chromosome"/>
</dbReference>
<gene>
    <name evidence="2" type="ORF">FY030_00095</name>
</gene>
<dbReference type="InterPro" id="IPR043519">
    <property type="entry name" value="NT_sf"/>
</dbReference>
<proteinExistence type="predicted"/>
<dbReference type="OrthoDB" id="272882at2"/>
<accession>A0A5J6V279</accession>
<dbReference type="EMBL" id="CP044427">
    <property type="protein sequence ID" value="QFG67336.1"/>
    <property type="molecule type" value="Genomic_DNA"/>
</dbReference>
<evidence type="ECO:0000259" key="1">
    <source>
        <dbReference type="Pfam" id="PF01909"/>
    </source>
</evidence>
<keyword evidence="3" id="KW-1185">Reference proteome</keyword>
<evidence type="ECO:0000313" key="2">
    <source>
        <dbReference type="EMBL" id="QFG67336.1"/>
    </source>
</evidence>
<evidence type="ECO:0000313" key="3">
    <source>
        <dbReference type="Proteomes" id="UP000326546"/>
    </source>
</evidence>
<dbReference type="Pfam" id="PF01909">
    <property type="entry name" value="NTP_transf_2"/>
    <property type="match status" value="1"/>
</dbReference>
<protein>
    <submittedName>
        <fullName evidence="2">Nucleotidyltransferase domain-containing protein</fullName>
    </submittedName>
</protein>
<name>A0A5J6V279_9MICO</name>
<dbReference type="SUPFAM" id="SSF81301">
    <property type="entry name" value="Nucleotidyltransferase"/>
    <property type="match status" value="1"/>
</dbReference>
<sequence length="355" mass="39508">MTQILPSTQYRCAMTESLVVSQLLNEYSNISAAKALAGRRIDQARAALGSSQEEGLDVVAFGSLARQEVTRESDFDYLVLATNLPEDLETAANLLTKANELRRSWFIEEGMTEKEVPGPGASGVFGRAVGAFDLIDQIGLQQDTNHSLTRRMLLLEESVSLMNQDVYDSVIQTTLRRYLTVGSTRPDKVPRFLLNDVVRYWRTISVDYQAKAREGIDSSGLRYLKLIIPRKVLFAGTAMSLLLCGREGFHTAEVPDLQDQVRMPPIDRLVQGYPVAPPPVQDAMREVLSVLDTYLGCSGNPEWRSLVKQGRRGADANPPEFLAMCDAGDRLQQGLEVVFFDWDVVAARSRQMLAF</sequence>
<dbReference type="InterPro" id="IPR002934">
    <property type="entry name" value="Polymerase_NTP_transf_dom"/>
</dbReference>
<keyword evidence="2" id="KW-0808">Transferase</keyword>
<dbReference type="CDD" id="cd05403">
    <property type="entry name" value="NT_KNTase_like"/>
    <property type="match status" value="1"/>
</dbReference>
<feature type="domain" description="Polymerase nucleotidyl transferase" evidence="1">
    <location>
        <begin position="47"/>
        <end position="86"/>
    </location>
</feature>
<reference evidence="2 3" key="1">
    <citation type="submission" date="2019-09" db="EMBL/GenBank/DDBJ databases">
        <title>Serinicoccus pratensis sp. nov., isolated from meadow soil.</title>
        <authorList>
            <person name="Zhang W."/>
        </authorList>
    </citation>
    <scope>NUCLEOTIDE SEQUENCE [LARGE SCALE GENOMIC DNA]</scope>
    <source>
        <strain evidence="2 3">W204</strain>
    </source>
</reference>
<dbReference type="AlphaFoldDB" id="A0A5J6V279"/>
<organism evidence="2 3">
    <name type="scientific">Ornithinimicrobium pratense</name>
    <dbReference type="NCBI Taxonomy" id="2593973"/>
    <lineage>
        <taxon>Bacteria</taxon>
        <taxon>Bacillati</taxon>
        <taxon>Actinomycetota</taxon>
        <taxon>Actinomycetes</taxon>
        <taxon>Micrococcales</taxon>
        <taxon>Ornithinimicrobiaceae</taxon>
        <taxon>Ornithinimicrobium</taxon>
    </lineage>
</organism>
<dbReference type="KEGG" id="serw:FY030_00095"/>
<dbReference type="GO" id="GO:0016779">
    <property type="term" value="F:nucleotidyltransferase activity"/>
    <property type="evidence" value="ECO:0007669"/>
    <property type="project" value="InterPro"/>
</dbReference>